<organism evidence="1 2">
    <name type="scientific">Pleurotus eryngii</name>
    <name type="common">Boletus of the steppes</name>
    <dbReference type="NCBI Taxonomy" id="5323"/>
    <lineage>
        <taxon>Eukaryota</taxon>
        <taxon>Fungi</taxon>
        <taxon>Dikarya</taxon>
        <taxon>Basidiomycota</taxon>
        <taxon>Agaricomycotina</taxon>
        <taxon>Agaricomycetes</taxon>
        <taxon>Agaricomycetidae</taxon>
        <taxon>Agaricales</taxon>
        <taxon>Pleurotineae</taxon>
        <taxon>Pleurotaceae</taxon>
        <taxon>Pleurotus</taxon>
    </lineage>
</organism>
<dbReference type="AlphaFoldDB" id="A0A9P5ZW83"/>
<accession>A0A9P5ZW83</accession>
<comment type="caution">
    <text evidence="1">The sequence shown here is derived from an EMBL/GenBank/DDBJ whole genome shotgun (WGS) entry which is preliminary data.</text>
</comment>
<name>A0A9P5ZW83_PLEER</name>
<dbReference type="Proteomes" id="UP000807025">
    <property type="component" value="Unassembled WGS sequence"/>
</dbReference>
<evidence type="ECO:0000313" key="1">
    <source>
        <dbReference type="EMBL" id="KAF9493830.1"/>
    </source>
</evidence>
<protein>
    <submittedName>
        <fullName evidence="1">Uncharacterized protein</fullName>
    </submittedName>
</protein>
<keyword evidence="2" id="KW-1185">Reference proteome</keyword>
<gene>
    <name evidence="1" type="ORF">BDN71DRAFT_1052166</name>
</gene>
<proteinExistence type="predicted"/>
<dbReference type="EMBL" id="MU154580">
    <property type="protein sequence ID" value="KAF9493830.1"/>
    <property type="molecule type" value="Genomic_DNA"/>
</dbReference>
<sequence>MNANWFANRVGSLECILFMQRLFQPRRSPMEYNMLTFPCETYRNQHVSARREPPTTCLNNGPRTFTNDTGWGWPMIAIRVISPDCPRLQTHRHEPRFLRFVLLPCVLVHCFLEYHGLGDHLIGNRRSWRLCLCSSIRMMSDVWSSGVIRWTKK</sequence>
<evidence type="ECO:0000313" key="2">
    <source>
        <dbReference type="Proteomes" id="UP000807025"/>
    </source>
</evidence>
<reference evidence="1" key="1">
    <citation type="submission" date="2020-11" db="EMBL/GenBank/DDBJ databases">
        <authorList>
            <consortium name="DOE Joint Genome Institute"/>
            <person name="Ahrendt S."/>
            <person name="Riley R."/>
            <person name="Andreopoulos W."/>
            <person name="Labutti K."/>
            <person name="Pangilinan J."/>
            <person name="Ruiz-Duenas F.J."/>
            <person name="Barrasa J.M."/>
            <person name="Sanchez-Garcia M."/>
            <person name="Camarero S."/>
            <person name="Miyauchi S."/>
            <person name="Serrano A."/>
            <person name="Linde D."/>
            <person name="Babiker R."/>
            <person name="Drula E."/>
            <person name="Ayuso-Fernandez I."/>
            <person name="Pacheco R."/>
            <person name="Padilla G."/>
            <person name="Ferreira P."/>
            <person name="Barriuso J."/>
            <person name="Kellner H."/>
            <person name="Castanera R."/>
            <person name="Alfaro M."/>
            <person name="Ramirez L."/>
            <person name="Pisabarro A.G."/>
            <person name="Kuo A."/>
            <person name="Tritt A."/>
            <person name="Lipzen A."/>
            <person name="He G."/>
            <person name="Yan M."/>
            <person name="Ng V."/>
            <person name="Cullen D."/>
            <person name="Martin F."/>
            <person name="Rosso M.-N."/>
            <person name="Henrissat B."/>
            <person name="Hibbett D."/>
            <person name="Martinez A.T."/>
            <person name="Grigoriev I.V."/>
        </authorList>
    </citation>
    <scope>NUCLEOTIDE SEQUENCE</scope>
    <source>
        <strain evidence="1">ATCC 90797</strain>
    </source>
</reference>